<dbReference type="InterPro" id="IPR001948">
    <property type="entry name" value="Peptidase_M18"/>
</dbReference>
<reference evidence="12 13" key="1">
    <citation type="submission" date="2024-04" db="EMBL/GenBank/DDBJ databases">
        <title>Tritrichomonas musculus Genome.</title>
        <authorList>
            <person name="Alves-Ferreira E."/>
            <person name="Grigg M."/>
            <person name="Lorenzi H."/>
            <person name="Galac M."/>
        </authorList>
    </citation>
    <scope>NUCLEOTIDE SEQUENCE [LARGE SCALE GENOMIC DNA]</scope>
    <source>
        <strain evidence="12 13">EAF2021</strain>
    </source>
</reference>
<proteinExistence type="inferred from homology"/>
<keyword evidence="10 11" id="KW-0482">Metalloprotease</keyword>
<evidence type="ECO:0000256" key="1">
    <source>
        <dbReference type="ARBA" id="ARBA00001335"/>
    </source>
</evidence>
<evidence type="ECO:0000256" key="7">
    <source>
        <dbReference type="ARBA" id="ARBA00022723"/>
    </source>
</evidence>
<dbReference type="PANTHER" id="PTHR28570">
    <property type="entry name" value="ASPARTYL AMINOPEPTIDASE"/>
    <property type="match status" value="1"/>
</dbReference>
<keyword evidence="13" id="KW-1185">Reference proteome</keyword>
<dbReference type="PRINTS" id="PR00932">
    <property type="entry name" value="AMINO1PTASE"/>
</dbReference>
<comment type="caution">
    <text evidence="12">The sequence shown here is derived from an EMBL/GenBank/DDBJ whole genome shotgun (WGS) entry which is preliminary data.</text>
</comment>
<evidence type="ECO:0000256" key="3">
    <source>
        <dbReference type="ARBA" id="ARBA00008290"/>
    </source>
</evidence>
<keyword evidence="6 11" id="KW-0645">Protease</keyword>
<accession>A0ABR2JMP8</accession>
<evidence type="ECO:0000256" key="8">
    <source>
        <dbReference type="ARBA" id="ARBA00022801"/>
    </source>
</evidence>
<organism evidence="12 13">
    <name type="scientific">Tritrichomonas musculus</name>
    <dbReference type="NCBI Taxonomy" id="1915356"/>
    <lineage>
        <taxon>Eukaryota</taxon>
        <taxon>Metamonada</taxon>
        <taxon>Parabasalia</taxon>
        <taxon>Tritrichomonadida</taxon>
        <taxon>Tritrichomonadidae</taxon>
        <taxon>Tritrichomonas</taxon>
    </lineage>
</organism>
<evidence type="ECO:0000256" key="10">
    <source>
        <dbReference type="ARBA" id="ARBA00023049"/>
    </source>
</evidence>
<dbReference type="EMBL" id="JAPFFF010000011">
    <property type="protein sequence ID" value="KAK8878350.1"/>
    <property type="molecule type" value="Genomic_DNA"/>
</dbReference>
<comment type="cofactor">
    <cofactor evidence="2">
        <name>Zn(2+)</name>
        <dbReference type="ChEBI" id="CHEBI:29105"/>
    </cofactor>
</comment>
<keyword evidence="5 11" id="KW-0031">Aminopeptidase</keyword>
<comment type="catalytic activity">
    <reaction evidence="1">
        <text>Release of an N-terminal aspartate or glutamate from a peptide, with a preference for aspartate.</text>
        <dbReference type="EC" id="3.4.11.21"/>
    </reaction>
</comment>
<gene>
    <name evidence="12" type="ORF">M9Y10_005118</name>
</gene>
<dbReference type="SUPFAM" id="SSF53187">
    <property type="entry name" value="Zn-dependent exopeptidases"/>
    <property type="match status" value="1"/>
</dbReference>
<dbReference type="Proteomes" id="UP001470230">
    <property type="component" value="Unassembled WGS sequence"/>
</dbReference>
<dbReference type="Gene3D" id="2.30.250.10">
    <property type="entry name" value="Aminopeptidase i, Domain 2"/>
    <property type="match status" value="1"/>
</dbReference>
<comment type="similarity">
    <text evidence="3 11">Belongs to the peptidase M18 family.</text>
</comment>
<dbReference type="InterPro" id="IPR023358">
    <property type="entry name" value="Peptidase_M18_dom2"/>
</dbReference>
<dbReference type="SUPFAM" id="SSF101821">
    <property type="entry name" value="Aminopeptidase/glucanase lid domain"/>
    <property type="match status" value="1"/>
</dbReference>
<evidence type="ECO:0000256" key="5">
    <source>
        <dbReference type="ARBA" id="ARBA00022438"/>
    </source>
</evidence>
<protein>
    <recommendedName>
        <fullName evidence="4">aspartyl aminopeptidase</fullName>
        <ecNumber evidence="4">3.4.11.21</ecNumber>
    </recommendedName>
</protein>
<keyword evidence="7 11" id="KW-0479">Metal-binding</keyword>
<name>A0ABR2JMP8_9EUKA</name>
<evidence type="ECO:0000256" key="11">
    <source>
        <dbReference type="RuleBase" id="RU004386"/>
    </source>
</evidence>
<keyword evidence="8 11" id="KW-0378">Hydrolase</keyword>
<dbReference type="EC" id="3.4.11.21" evidence="4"/>
<dbReference type="Pfam" id="PF02127">
    <property type="entry name" value="Peptidase_M18"/>
    <property type="match status" value="1"/>
</dbReference>
<sequence>MKRCRCNTYGSGLWYSWFDRNLKLVGRVLIKCFEDEKEKIKSVLFDSKIGIATTPCLAPHLDPGLRSRSPISADINLIPIYGIESQTPPLLEYIGSKLNIDTKDIVSYDLHFIDLEPPTELFEQNNSIIHSQRLNGLQNSYAVLKSFINSTPDEGTTSMITIFDNEITGNKTRTSAGSNIID</sequence>
<keyword evidence="9 11" id="KW-0862">Zinc</keyword>
<evidence type="ECO:0000256" key="9">
    <source>
        <dbReference type="ARBA" id="ARBA00022833"/>
    </source>
</evidence>
<evidence type="ECO:0000313" key="13">
    <source>
        <dbReference type="Proteomes" id="UP001470230"/>
    </source>
</evidence>
<evidence type="ECO:0000256" key="4">
    <source>
        <dbReference type="ARBA" id="ARBA00011965"/>
    </source>
</evidence>
<dbReference type="PANTHER" id="PTHR28570:SF3">
    <property type="entry name" value="ASPARTYL AMINOPEPTIDASE"/>
    <property type="match status" value="1"/>
</dbReference>
<evidence type="ECO:0000256" key="6">
    <source>
        <dbReference type="ARBA" id="ARBA00022670"/>
    </source>
</evidence>
<evidence type="ECO:0000313" key="12">
    <source>
        <dbReference type="EMBL" id="KAK8878350.1"/>
    </source>
</evidence>
<evidence type="ECO:0000256" key="2">
    <source>
        <dbReference type="ARBA" id="ARBA00001947"/>
    </source>
</evidence>